<name>A0A317W9Z6_9EURO</name>
<evidence type="ECO:0000313" key="2">
    <source>
        <dbReference type="Proteomes" id="UP000247233"/>
    </source>
</evidence>
<dbReference type="Proteomes" id="UP000247233">
    <property type="component" value="Unassembled WGS sequence"/>
</dbReference>
<comment type="caution">
    <text evidence="1">The sequence shown here is derived from an EMBL/GenBank/DDBJ whole genome shotgun (WGS) entry which is preliminary data.</text>
</comment>
<reference evidence="1 2" key="1">
    <citation type="submission" date="2016-12" db="EMBL/GenBank/DDBJ databases">
        <title>The genomes of Aspergillus section Nigri reveals drivers in fungal speciation.</title>
        <authorList>
            <consortium name="DOE Joint Genome Institute"/>
            <person name="Vesth T.C."/>
            <person name="Nybo J."/>
            <person name="Theobald S."/>
            <person name="Brandl J."/>
            <person name="Frisvad J.C."/>
            <person name="Nielsen K.F."/>
            <person name="Lyhne E.K."/>
            <person name="Kogle M.E."/>
            <person name="Kuo A."/>
            <person name="Riley R."/>
            <person name="Clum A."/>
            <person name="Nolan M."/>
            <person name="Lipzen A."/>
            <person name="Salamov A."/>
            <person name="Henrissat B."/>
            <person name="Wiebenga A."/>
            <person name="De Vries R.P."/>
            <person name="Grigoriev I.V."/>
            <person name="Mortensen U.H."/>
            <person name="Andersen M.R."/>
            <person name="Baker S.E."/>
        </authorList>
    </citation>
    <scope>NUCLEOTIDE SEQUENCE [LARGE SCALE GENOMIC DNA]</scope>
    <source>
        <strain evidence="1 2">CBS 117.55</strain>
    </source>
</reference>
<dbReference type="VEuPathDB" id="FungiDB:BO70DRAFT_362055"/>
<keyword evidence="2" id="KW-1185">Reference proteome</keyword>
<accession>A0A317W9Z6</accession>
<proteinExistence type="predicted"/>
<sequence>MMIPSNITWFDDNYIGSEFLFPRRVYLESPEKDPGELKYIWQVGAPGQICGLTGTGCIYMFQNSLVGNRHQKALDQGPTSHARGSPERQVRSGSMGSRRLYLLHHHGGLLGADVSSVYHHLDREERDELRAALRKAWLECMSFGVIIFQTGADNLLWDKPNQRCYIVNFEIYGAPEGRDKYGRDTNYIQWNLARVGEGREYDDTSSWIL</sequence>
<organism evidence="1 2">
    <name type="scientific">Aspergillus heteromorphus CBS 117.55</name>
    <dbReference type="NCBI Taxonomy" id="1448321"/>
    <lineage>
        <taxon>Eukaryota</taxon>
        <taxon>Fungi</taxon>
        <taxon>Dikarya</taxon>
        <taxon>Ascomycota</taxon>
        <taxon>Pezizomycotina</taxon>
        <taxon>Eurotiomycetes</taxon>
        <taxon>Eurotiomycetidae</taxon>
        <taxon>Eurotiales</taxon>
        <taxon>Aspergillaceae</taxon>
        <taxon>Aspergillus</taxon>
        <taxon>Aspergillus subgen. Circumdati</taxon>
    </lineage>
</organism>
<gene>
    <name evidence="1" type="ORF">BO70DRAFT_362055</name>
</gene>
<evidence type="ECO:0000313" key="1">
    <source>
        <dbReference type="EMBL" id="PWY82137.1"/>
    </source>
</evidence>
<dbReference type="STRING" id="1448321.A0A317W9Z6"/>
<protein>
    <submittedName>
        <fullName evidence="1">Uncharacterized protein</fullName>
    </submittedName>
</protein>
<dbReference type="RefSeq" id="XP_025399402.1">
    <property type="nucleotide sequence ID" value="XM_025543197.1"/>
</dbReference>
<dbReference type="OrthoDB" id="5401170at2759"/>
<dbReference type="GeneID" id="37065434"/>
<dbReference type="EMBL" id="MSFL01000012">
    <property type="protein sequence ID" value="PWY82137.1"/>
    <property type="molecule type" value="Genomic_DNA"/>
</dbReference>
<dbReference type="AlphaFoldDB" id="A0A317W9Z6"/>